<dbReference type="RefSeq" id="WP_089356656.1">
    <property type="nucleotide sequence ID" value="NZ_FZPD01000003.1"/>
</dbReference>
<gene>
    <name evidence="3" type="ORF">SAMN05421640_1935</name>
</gene>
<dbReference type="PROSITE" id="PS51257">
    <property type="entry name" value="PROKAR_LIPOPROTEIN"/>
    <property type="match status" value="1"/>
</dbReference>
<organism evidence="3 4">
    <name type="scientific">Ekhidna lutea</name>
    <dbReference type="NCBI Taxonomy" id="447679"/>
    <lineage>
        <taxon>Bacteria</taxon>
        <taxon>Pseudomonadati</taxon>
        <taxon>Bacteroidota</taxon>
        <taxon>Cytophagia</taxon>
        <taxon>Cytophagales</taxon>
        <taxon>Reichenbachiellaceae</taxon>
        <taxon>Ekhidna</taxon>
    </lineage>
</organism>
<dbReference type="InterPro" id="IPR025924">
    <property type="entry name" value="YHYH_dom"/>
</dbReference>
<dbReference type="Pfam" id="PF14240">
    <property type="entry name" value="YHYH"/>
    <property type="match status" value="2"/>
</dbReference>
<dbReference type="OrthoDB" id="665834at2"/>
<keyword evidence="4" id="KW-1185">Reference proteome</keyword>
<reference evidence="3 4" key="1">
    <citation type="submission" date="2017-06" db="EMBL/GenBank/DDBJ databases">
        <authorList>
            <person name="Kim H.J."/>
            <person name="Triplett B.A."/>
        </authorList>
    </citation>
    <scope>NUCLEOTIDE SEQUENCE [LARGE SCALE GENOMIC DNA]</scope>
    <source>
        <strain evidence="3 4">DSM 19307</strain>
    </source>
</reference>
<dbReference type="PANTHER" id="PTHR30289:SF8">
    <property type="entry name" value="YHYH DOMAIN-CONTAINING PROTEIN"/>
    <property type="match status" value="1"/>
</dbReference>
<dbReference type="AlphaFoldDB" id="A0A239J0X8"/>
<feature type="signal peptide" evidence="1">
    <location>
        <begin position="1"/>
        <end position="22"/>
    </location>
</feature>
<sequence length="264" mass="29422">MKKLNFKLVVYAFSILMLMACGDDDSVPAMDDVEGDEIDDDESEVDQIDISTLAAKFYNTEAVSVAFDDTWVTITSSNLPDHKSMYYPMNDPLYEAYDEPNNPDFKKNPGEIGAQNYVFKIPRYPSEATNKESTPMGPMGVSINSVVFFNQEAAPGDDILEELNTFDQFEGHPAGDAYHYHIEPIWLTENKGSDAFLGFLLDGFPVYGPMENGKTITNDDLDDYHGHTSATADFPDGIYHYHITEDLPWINGDGFFGVAGTITQ</sequence>
<keyword evidence="1" id="KW-0732">Signal</keyword>
<dbReference type="PANTHER" id="PTHR30289">
    <property type="entry name" value="UNCHARACTERIZED PROTEIN YBCL-RELATED"/>
    <property type="match status" value="1"/>
</dbReference>
<feature type="domain" description="YHYH" evidence="2">
    <location>
        <begin position="218"/>
        <end position="251"/>
    </location>
</feature>
<evidence type="ECO:0000256" key="1">
    <source>
        <dbReference type="SAM" id="SignalP"/>
    </source>
</evidence>
<evidence type="ECO:0000313" key="4">
    <source>
        <dbReference type="Proteomes" id="UP000198393"/>
    </source>
</evidence>
<proteinExistence type="predicted"/>
<dbReference type="EMBL" id="FZPD01000003">
    <property type="protein sequence ID" value="SNS99571.1"/>
    <property type="molecule type" value="Genomic_DNA"/>
</dbReference>
<name>A0A239J0X8_EKHLU</name>
<accession>A0A239J0X8</accession>
<evidence type="ECO:0000313" key="3">
    <source>
        <dbReference type="EMBL" id="SNS99571.1"/>
    </source>
</evidence>
<feature type="chain" id="PRO_5012150453" evidence="1">
    <location>
        <begin position="23"/>
        <end position="264"/>
    </location>
</feature>
<evidence type="ECO:0000259" key="2">
    <source>
        <dbReference type="Pfam" id="PF14240"/>
    </source>
</evidence>
<feature type="domain" description="YHYH" evidence="2">
    <location>
        <begin position="119"/>
        <end position="210"/>
    </location>
</feature>
<protein>
    <submittedName>
        <fullName evidence="3">YHYH protein</fullName>
    </submittedName>
</protein>
<dbReference type="Proteomes" id="UP000198393">
    <property type="component" value="Unassembled WGS sequence"/>
</dbReference>